<keyword evidence="2" id="KW-0812">Transmembrane</keyword>
<dbReference type="PANTHER" id="PTHR36595:SF1">
    <property type="entry name" value="TRANSMEMBRANE PROTEIN"/>
    <property type="match status" value="1"/>
</dbReference>
<sequence length="134" mass="14647">MLLSTVDLISGVASNSLFVFCICNLIIAVLLVSGSRPDYCSPALLSDSASKPSSSSRSDEEEEEGCASAADSGDEECGMVDAASGEKITEEAKEKEEDDDDELRRRAEEFIEKINRIWMAEKMQQRSAFRKAVV</sequence>
<dbReference type="AlphaFoldDB" id="A0AAV7EAB7"/>
<proteinExistence type="predicted"/>
<feature type="compositionally biased region" description="Low complexity" evidence="1">
    <location>
        <begin position="43"/>
        <end position="56"/>
    </location>
</feature>
<name>A0AAV7EAB7_ARIFI</name>
<evidence type="ECO:0000256" key="2">
    <source>
        <dbReference type="SAM" id="Phobius"/>
    </source>
</evidence>
<comment type="caution">
    <text evidence="3">The sequence shown here is derived from an EMBL/GenBank/DDBJ whole genome shotgun (WGS) entry which is preliminary data.</text>
</comment>
<gene>
    <name evidence="3" type="ORF">H6P81_016711</name>
</gene>
<accession>A0AAV7EAB7</accession>
<feature type="transmembrane region" description="Helical" evidence="2">
    <location>
        <begin position="12"/>
        <end position="32"/>
    </location>
</feature>
<evidence type="ECO:0000313" key="3">
    <source>
        <dbReference type="EMBL" id="KAG9445371.1"/>
    </source>
</evidence>
<protein>
    <submittedName>
        <fullName evidence="3">Uncharacterized protein</fullName>
    </submittedName>
</protein>
<keyword evidence="4" id="KW-1185">Reference proteome</keyword>
<dbReference type="EMBL" id="JAINDJ010000006">
    <property type="protein sequence ID" value="KAG9445371.1"/>
    <property type="molecule type" value="Genomic_DNA"/>
</dbReference>
<evidence type="ECO:0000256" key="1">
    <source>
        <dbReference type="SAM" id="MobiDB-lite"/>
    </source>
</evidence>
<evidence type="ECO:0000313" key="4">
    <source>
        <dbReference type="Proteomes" id="UP000825729"/>
    </source>
</evidence>
<dbReference type="Proteomes" id="UP000825729">
    <property type="component" value="Unassembled WGS sequence"/>
</dbReference>
<dbReference type="PANTHER" id="PTHR36595">
    <property type="entry name" value="TRANSMEMBRANE PROTEIN"/>
    <property type="match status" value="1"/>
</dbReference>
<keyword evidence="2" id="KW-0472">Membrane</keyword>
<feature type="region of interest" description="Disordered" evidence="1">
    <location>
        <begin position="43"/>
        <end position="104"/>
    </location>
</feature>
<organism evidence="3 4">
    <name type="scientific">Aristolochia fimbriata</name>
    <name type="common">White veined hardy Dutchman's pipe vine</name>
    <dbReference type="NCBI Taxonomy" id="158543"/>
    <lineage>
        <taxon>Eukaryota</taxon>
        <taxon>Viridiplantae</taxon>
        <taxon>Streptophyta</taxon>
        <taxon>Embryophyta</taxon>
        <taxon>Tracheophyta</taxon>
        <taxon>Spermatophyta</taxon>
        <taxon>Magnoliopsida</taxon>
        <taxon>Magnoliidae</taxon>
        <taxon>Piperales</taxon>
        <taxon>Aristolochiaceae</taxon>
        <taxon>Aristolochia</taxon>
    </lineage>
</organism>
<reference evidence="3 4" key="1">
    <citation type="submission" date="2021-07" db="EMBL/GenBank/DDBJ databases">
        <title>The Aristolochia fimbriata genome: insights into angiosperm evolution, floral development and chemical biosynthesis.</title>
        <authorList>
            <person name="Jiao Y."/>
        </authorList>
    </citation>
    <scope>NUCLEOTIDE SEQUENCE [LARGE SCALE GENOMIC DNA]</scope>
    <source>
        <strain evidence="3">IBCAS-2021</strain>
        <tissue evidence="3">Leaf</tissue>
    </source>
</reference>
<keyword evidence="2" id="KW-1133">Transmembrane helix</keyword>